<evidence type="ECO:0000256" key="4">
    <source>
        <dbReference type="SAM" id="MobiDB-lite"/>
    </source>
</evidence>
<dbReference type="Gene3D" id="2.40.50.230">
    <property type="entry name" value="Gp5 N-terminal domain"/>
    <property type="match status" value="1"/>
</dbReference>
<evidence type="ECO:0000313" key="7">
    <source>
        <dbReference type="EMBL" id="SFQ85502.1"/>
    </source>
</evidence>
<dbReference type="InterPro" id="IPR050708">
    <property type="entry name" value="T6SS_VgrG/RHS"/>
</dbReference>
<evidence type="ECO:0000256" key="1">
    <source>
        <dbReference type="ARBA" id="ARBA00004613"/>
    </source>
</evidence>
<dbReference type="SUPFAM" id="SSF69349">
    <property type="entry name" value="Phage fibre proteins"/>
    <property type="match status" value="1"/>
</dbReference>
<dbReference type="Proteomes" id="UP000242815">
    <property type="component" value="Unassembled WGS sequence"/>
</dbReference>
<sequence length="400" mass="44177">GETAFTQGYRNHFQATPWDTPHRPALRHPKPRVLGQQTAVVTGPAGEEIHCDAQGRIKVQFHWDREGQADAHTSCWLRVASSWAGNHWGSVTIPRIGMEVLVSFLEGDPDQPLVSGCLYNSAHPVPCELPEHKTRSLFKSLSSPGGNGFNELCIEDRAGEEQIFIHAQRDWDQNIQHDQRIRVGNERHERIEANRYTENLAEEHHRTHADRRTEIKADDHMTVGGTRHTQLDQGVFIEAGREIHYHAGDKVVIDAGMELTASGGGSFLKLDPSGATLSGPVIRINAGGAAGRGSGLGILTPSVPTMAAMDRSGALLSMLTHEKYDEQCRFMTCHGKPVPDLTAALLIPGQSAPLKFRTDNDGFSSRIITEQAETLEVHLLWDELEIPDGADDYLKSRNHD</sequence>
<evidence type="ECO:0000256" key="3">
    <source>
        <dbReference type="ARBA" id="ARBA00022525"/>
    </source>
</evidence>
<dbReference type="InterPro" id="IPR037026">
    <property type="entry name" value="Vgr_OB-fold_dom_sf"/>
</dbReference>
<name>A0A1I6BX48_9GAMM</name>
<dbReference type="InterPro" id="IPR017847">
    <property type="entry name" value="T6SS_RhsGE_Vgr_subset"/>
</dbReference>
<feature type="region of interest" description="Disordered" evidence="4">
    <location>
        <begin position="1"/>
        <end position="24"/>
    </location>
</feature>
<dbReference type="AlphaFoldDB" id="A0A1I6BX48"/>
<comment type="similarity">
    <text evidence="2">Belongs to the VgrG protein family.</text>
</comment>
<organism evidence="7 8">
    <name type="scientific">Halopseudomonas formosensis</name>
    <dbReference type="NCBI Taxonomy" id="1002526"/>
    <lineage>
        <taxon>Bacteria</taxon>
        <taxon>Pseudomonadati</taxon>
        <taxon>Pseudomonadota</taxon>
        <taxon>Gammaproteobacteria</taxon>
        <taxon>Pseudomonadales</taxon>
        <taxon>Pseudomonadaceae</taxon>
        <taxon>Halopseudomonas</taxon>
    </lineage>
</organism>
<dbReference type="SUPFAM" id="SSF69255">
    <property type="entry name" value="gp5 N-terminal domain-like"/>
    <property type="match status" value="1"/>
</dbReference>
<dbReference type="GO" id="GO:0005576">
    <property type="term" value="C:extracellular region"/>
    <property type="evidence" value="ECO:0007669"/>
    <property type="project" value="UniProtKB-SubCell"/>
</dbReference>
<feature type="domain" description="Gp5/Type VI secretion system Vgr protein OB-fold" evidence="5">
    <location>
        <begin position="52"/>
        <end position="119"/>
    </location>
</feature>
<dbReference type="Pfam" id="PF22178">
    <property type="entry name" value="Gp5_trimer_C"/>
    <property type="match status" value="1"/>
</dbReference>
<dbReference type="RefSeq" id="WP_143084184.1">
    <property type="nucleotide sequence ID" value="NZ_FOYD01000007.1"/>
</dbReference>
<dbReference type="InterPro" id="IPR006531">
    <property type="entry name" value="Gp5/Vgr_OB"/>
</dbReference>
<evidence type="ECO:0000256" key="2">
    <source>
        <dbReference type="ARBA" id="ARBA00005558"/>
    </source>
</evidence>
<accession>A0A1I6BX48</accession>
<dbReference type="OrthoDB" id="9762420at2"/>
<dbReference type="STRING" id="1002526.SAMN05216578_107154"/>
<dbReference type="EMBL" id="FOYD01000007">
    <property type="protein sequence ID" value="SFQ85502.1"/>
    <property type="molecule type" value="Genomic_DNA"/>
</dbReference>
<keyword evidence="3" id="KW-0964">Secreted</keyword>
<feature type="non-terminal residue" evidence="7">
    <location>
        <position position="1"/>
    </location>
</feature>
<dbReference type="PANTHER" id="PTHR32305:SF15">
    <property type="entry name" value="PROTEIN RHSA-RELATED"/>
    <property type="match status" value="1"/>
</dbReference>
<proteinExistence type="inferred from homology"/>
<reference evidence="7 8" key="1">
    <citation type="submission" date="2016-10" db="EMBL/GenBank/DDBJ databases">
        <authorList>
            <person name="de Groot N.N."/>
        </authorList>
    </citation>
    <scope>NUCLEOTIDE SEQUENCE [LARGE SCALE GENOMIC DNA]</scope>
    <source>
        <strain evidence="7 8">JCM 18415</strain>
    </source>
</reference>
<evidence type="ECO:0000313" key="8">
    <source>
        <dbReference type="Proteomes" id="UP000242815"/>
    </source>
</evidence>
<dbReference type="NCBIfam" id="TIGR01646">
    <property type="entry name" value="vgr_GE"/>
    <property type="match status" value="1"/>
</dbReference>
<feature type="domain" description="Gp5/Type VI secretion system Vgr C-terminal trimerisation" evidence="6">
    <location>
        <begin position="136"/>
        <end position="241"/>
    </location>
</feature>
<dbReference type="PANTHER" id="PTHR32305">
    <property type="match status" value="1"/>
</dbReference>
<dbReference type="InterPro" id="IPR006533">
    <property type="entry name" value="T6SS_Vgr_RhsGE"/>
</dbReference>
<gene>
    <name evidence="7" type="ORF">SAMN05216578_107154</name>
</gene>
<dbReference type="NCBIfam" id="TIGR03361">
    <property type="entry name" value="VI_Rhs_Vgr"/>
    <property type="match status" value="1"/>
</dbReference>
<comment type="subcellular location">
    <subcellularLocation>
        <location evidence="1">Secreted</location>
    </subcellularLocation>
</comment>
<dbReference type="Pfam" id="PF04717">
    <property type="entry name" value="Phage_base_V"/>
    <property type="match status" value="1"/>
</dbReference>
<evidence type="ECO:0000259" key="5">
    <source>
        <dbReference type="Pfam" id="PF04717"/>
    </source>
</evidence>
<evidence type="ECO:0000259" key="6">
    <source>
        <dbReference type="Pfam" id="PF22178"/>
    </source>
</evidence>
<dbReference type="InterPro" id="IPR054030">
    <property type="entry name" value="Gp5_Vgr_C"/>
</dbReference>
<protein>
    <submittedName>
        <fullName evidence="7">Type VI secretion system secreted protein VgrG</fullName>
    </submittedName>
</protein>